<dbReference type="PANTHER" id="PTHR35201">
    <property type="entry name" value="TERPENE SYNTHASE"/>
    <property type="match status" value="1"/>
</dbReference>
<dbReference type="AlphaFoldDB" id="A0A7R9QHN5"/>
<comment type="similarity">
    <text evidence="1 2">Belongs to the terpene synthase family.</text>
</comment>
<gene>
    <name evidence="4" type="ORF">OSB1V03_LOCUS20930</name>
</gene>
<dbReference type="GO" id="GO:0010333">
    <property type="term" value="F:terpene synthase activity"/>
    <property type="evidence" value="ECO:0007669"/>
    <property type="project" value="InterPro"/>
</dbReference>
<dbReference type="OrthoDB" id="2861623at2759"/>
<dbReference type="PANTHER" id="PTHR35201:SF4">
    <property type="entry name" value="BETA-PINACENE SYNTHASE-RELATED"/>
    <property type="match status" value="1"/>
</dbReference>
<dbReference type="InterPro" id="IPR034686">
    <property type="entry name" value="Terpene_cyclase-like_2"/>
</dbReference>
<dbReference type="Pfam" id="PF19086">
    <property type="entry name" value="Terpene_syn_C_2"/>
    <property type="match status" value="1"/>
</dbReference>
<dbReference type="GO" id="GO:0008299">
    <property type="term" value="P:isoprenoid biosynthetic process"/>
    <property type="evidence" value="ECO:0007669"/>
    <property type="project" value="UniProtKB-ARBA"/>
</dbReference>
<feature type="coiled-coil region" evidence="3">
    <location>
        <begin position="256"/>
        <end position="283"/>
    </location>
</feature>
<dbReference type="EMBL" id="OC891131">
    <property type="protein sequence ID" value="CAD7646344.1"/>
    <property type="molecule type" value="Genomic_DNA"/>
</dbReference>
<organism evidence="4">
    <name type="scientific">Medioppia subpectinata</name>
    <dbReference type="NCBI Taxonomy" id="1979941"/>
    <lineage>
        <taxon>Eukaryota</taxon>
        <taxon>Metazoa</taxon>
        <taxon>Ecdysozoa</taxon>
        <taxon>Arthropoda</taxon>
        <taxon>Chelicerata</taxon>
        <taxon>Arachnida</taxon>
        <taxon>Acari</taxon>
        <taxon>Acariformes</taxon>
        <taxon>Sarcoptiformes</taxon>
        <taxon>Oribatida</taxon>
        <taxon>Brachypylina</taxon>
        <taxon>Oppioidea</taxon>
        <taxon>Oppiidae</taxon>
        <taxon>Medioppia</taxon>
    </lineage>
</organism>
<comment type="cofactor">
    <cofactor evidence="2">
        <name>Mg(2+)</name>
        <dbReference type="ChEBI" id="CHEBI:18420"/>
    </cofactor>
</comment>
<proteinExistence type="inferred from homology"/>
<dbReference type="GO" id="GO:0046872">
    <property type="term" value="F:metal ion binding"/>
    <property type="evidence" value="ECO:0007669"/>
    <property type="project" value="UniProtKB-KW"/>
</dbReference>
<keyword evidence="3" id="KW-0175">Coiled coil</keyword>
<dbReference type="EMBL" id="CAJPIZ010036556">
    <property type="protein sequence ID" value="CAG2120984.1"/>
    <property type="molecule type" value="Genomic_DNA"/>
</dbReference>
<reference evidence="4" key="1">
    <citation type="submission" date="2020-11" db="EMBL/GenBank/DDBJ databases">
        <authorList>
            <person name="Tran Van P."/>
        </authorList>
    </citation>
    <scope>NUCLEOTIDE SEQUENCE</scope>
</reference>
<accession>A0A7R9QHN5</accession>
<keyword evidence="5" id="KW-1185">Reference proteome</keyword>
<evidence type="ECO:0000256" key="1">
    <source>
        <dbReference type="ARBA" id="ARBA00006333"/>
    </source>
</evidence>
<dbReference type="EC" id="4.2.3.-" evidence="2"/>
<evidence type="ECO:0000256" key="3">
    <source>
        <dbReference type="SAM" id="Coils"/>
    </source>
</evidence>
<evidence type="ECO:0000256" key="2">
    <source>
        <dbReference type="RuleBase" id="RU366034"/>
    </source>
</evidence>
<dbReference type="SUPFAM" id="SSF48576">
    <property type="entry name" value="Terpenoid synthases"/>
    <property type="match status" value="1"/>
</dbReference>
<name>A0A7R9QHN5_9ACAR</name>
<dbReference type="Gene3D" id="1.10.600.10">
    <property type="entry name" value="Farnesyl Diphosphate Synthase"/>
    <property type="match status" value="1"/>
</dbReference>
<evidence type="ECO:0000313" key="5">
    <source>
        <dbReference type="Proteomes" id="UP000759131"/>
    </source>
</evidence>
<dbReference type="Proteomes" id="UP000759131">
    <property type="component" value="Unassembled WGS sequence"/>
</dbReference>
<keyword evidence="2" id="KW-0456">Lyase</keyword>
<sequence>MAYKCHPLHGVDPMYSRTHKWGFECSLFTAGQYKRIYDTTMFSSYAYPDCPDDIRYDNVVRHMIMFFIFDDHLETPYGDIGLGVAEADTLMGQINDLFDKLLGKRHVSARDWKPYMLAALALYEDTIAEFNDEQKSRFVRIWKEWTDAMGVQCRNVTQQTQYDSVEQFYKVRDDVIAAKCLYVLLEYAHNLYVPEAEWTNPRFQLYLKHSTRAVVCANDLYSLDKELMDCGGRVERVFNGVAILSRVASIPLDEAIKRVAAMMKEAEEGILELTEEIAGAEWASADTKEFVKRGQYIVSGNWYVSTILDRYHKFLEPHMFD</sequence>
<keyword evidence="2" id="KW-0460">Magnesium</keyword>
<evidence type="ECO:0000313" key="4">
    <source>
        <dbReference type="EMBL" id="CAD7646344.1"/>
    </source>
</evidence>
<dbReference type="InterPro" id="IPR008949">
    <property type="entry name" value="Isoprenoid_synthase_dom_sf"/>
</dbReference>
<protein>
    <recommendedName>
        <fullName evidence="2">Terpene synthase</fullName>
        <ecNumber evidence="2">4.2.3.-</ecNumber>
    </recommendedName>
</protein>
<keyword evidence="2" id="KW-0479">Metal-binding</keyword>